<accession>A0A1I5NVS8</accession>
<evidence type="ECO:0008006" key="4">
    <source>
        <dbReference type="Google" id="ProtNLM"/>
    </source>
</evidence>
<evidence type="ECO:0000313" key="3">
    <source>
        <dbReference type="Proteomes" id="UP000199306"/>
    </source>
</evidence>
<dbReference type="Proteomes" id="UP000199306">
    <property type="component" value="Unassembled WGS sequence"/>
</dbReference>
<evidence type="ECO:0000256" key="1">
    <source>
        <dbReference type="SAM" id="Phobius"/>
    </source>
</evidence>
<sequence length="52" mass="6094">MFKQFINNVQGADVYMITSLLIFSVFFVLVGIYLFMIDKKHAKDMSYLPLKD</sequence>
<keyword evidence="3" id="KW-1185">Reference proteome</keyword>
<feature type="transmembrane region" description="Helical" evidence="1">
    <location>
        <begin position="14"/>
        <end position="36"/>
    </location>
</feature>
<dbReference type="AlphaFoldDB" id="A0A1I5NVS8"/>
<dbReference type="EMBL" id="FOXH01000002">
    <property type="protein sequence ID" value="SFP25918.1"/>
    <property type="molecule type" value="Genomic_DNA"/>
</dbReference>
<keyword evidence="1" id="KW-0812">Transmembrane</keyword>
<reference evidence="2 3" key="1">
    <citation type="submission" date="2016-10" db="EMBL/GenBank/DDBJ databases">
        <authorList>
            <person name="de Groot N.N."/>
        </authorList>
    </citation>
    <scope>NUCLEOTIDE SEQUENCE [LARGE SCALE GENOMIC DNA]</scope>
    <source>
        <strain evidence="3">E92,LMG 26720,CCM 7988</strain>
    </source>
</reference>
<dbReference type="STRING" id="1079859.SAMN04515674_102143"/>
<dbReference type="RefSeq" id="WP_177219290.1">
    <property type="nucleotide sequence ID" value="NZ_FOXH01000002.1"/>
</dbReference>
<name>A0A1I5NVS8_9BACT</name>
<gene>
    <name evidence="2" type="ORF">SAMN04515674_102143</name>
</gene>
<keyword evidence="1" id="KW-1133">Transmembrane helix</keyword>
<keyword evidence="1" id="KW-0472">Membrane</keyword>
<protein>
    <recommendedName>
        <fullName evidence="4">Cbb3-type cytochrome oxidase component FixQ</fullName>
    </recommendedName>
</protein>
<organism evidence="2 3">
    <name type="scientific">Pseudarcicella hirudinis</name>
    <dbReference type="NCBI Taxonomy" id="1079859"/>
    <lineage>
        <taxon>Bacteria</taxon>
        <taxon>Pseudomonadati</taxon>
        <taxon>Bacteroidota</taxon>
        <taxon>Cytophagia</taxon>
        <taxon>Cytophagales</taxon>
        <taxon>Flectobacillaceae</taxon>
        <taxon>Pseudarcicella</taxon>
    </lineage>
</organism>
<proteinExistence type="predicted"/>
<evidence type="ECO:0000313" key="2">
    <source>
        <dbReference type="EMBL" id="SFP25918.1"/>
    </source>
</evidence>